<gene>
    <name evidence="1" type="ORF">IBG28_10185</name>
</gene>
<keyword evidence="2" id="KW-1185">Reference proteome</keyword>
<name>A0A7H1JBQ5_9GAMM</name>
<reference evidence="1 2" key="1">
    <citation type="submission" date="2020-09" db="EMBL/GenBank/DDBJ databases">
        <title>Complete genome sequence of an Arctic sea ice bacterium Marinomonas arctica BSI20414.</title>
        <authorList>
            <person name="Liao L."/>
            <person name="Chen B."/>
        </authorList>
    </citation>
    <scope>NUCLEOTIDE SEQUENCE [LARGE SCALE GENOMIC DNA]</scope>
    <source>
        <strain evidence="1 2">BSI20414</strain>
    </source>
</reference>
<sequence length="62" mass="7113">MRVMKLNEVINTTGLSRSSIYAYMSKGNFPKPIQLGPRAVAWVEGEVVAWLQEKLSARDYRR</sequence>
<evidence type="ECO:0000313" key="2">
    <source>
        <dbReference type="Proteomes" id="UP000516370"/>
    </source>
</evidence>
<dbReference type="InterPro" id="IPR052931">
    <property type="entry name" value="Prophage_regulatory_activator"/>
</dbReference>
<dbReference type="PANTHER" id="PTHR36154">
    <property type="entry name" value="DNA-BINDING TRANSCRIPTIONAL ACTIVATOR ALPA"/>
    <property type="match status" value="1"/>
</dbReference>
<dbReference type="OrthoDB" id="8455288at2"/>
<accession>A0A7H1JBQ5</accession>
<dbReference type="InterPro" id="IPR010260">
    <property type="entry name" value="AlpA"/>
</dbReference>
<dbReference type="Gene3D" id="1.10.238.160">
    <property type="match status" value="1"/>
</dbReference>
<dbReference type="InterPro" id="IPR009061">
    <property type="entry name" value="DNA-bd_dom_put_sf"/>
</dbReference>
<dbReference type="PANTHER" id="PTHR36154:SF1">
    <property type="entry name" value="DNA-BINDING TRANSCRIPTIONAL ACTIVATOR ALPA"/>
    <property type="match status" value="1"/>
</dbReference>
<dbReference type="EMBL" id="CP061081">
    <property type="protein sequence ID" value="QNT07921.1"/>
    <property type="molecule type" value="Genomic_DNA"/>
</dbReference>
<organism evidence="1 2">
    <name type="scientific">Marinomonas arctica</name>
    <dbReference type="NCBI Taxonomy" id="383750"/>
    <lineage>
        <taxon>Bacteria</taxon>
        <taxon>Pseudomonadati</taxon>
        <taxon>Pseudomonadota</taxon>
        <taxon>Gammaproteobacteria</taxon>
        <taxon>Oceanospirillales</taxon>
        <taxon>Oceanospirillaceae</taxon>
        <taxon>Marinomonas</taxon>
    </lineage>
</organism>
<dbReference type="Pfam" id="PF05930">
    <property type="entry name" value="Phage_AlpA"/>
    <property type="match status" value="1"/>
</dbReference>
<dbReference type="Proteomes" id="UP000516370">
    <property type="component" value="Chromosome"/>
</dbReference>
<evidence type="ECO:0000313" key="1">
    <source>
        <dbReference type="EMBL" id="QNT07921.1"/>
    </source>
</evidence>
<dbReference type="AlphaFoldDB" id="A0A7H1JBQ5"/>
<protein>
    <submittedName>
        <fullName evidence="1">AlpA family transcriptional regulator</fullName>
    </submittedName>
</protein>
<proteinExistence type="predicted"/>
<dbReference type="KEGG" id="mard:IBG28_10185"/>
<dbReference type="SUPFAM" id="SSF46955">
    <property type="entry name" value="Putative DNA-binding domain"/>
    <property type="match status" value="1"/>
</dbReference>